<comment type="similarity">
    <text evidence="1">Belongs to the peptidase S33 family.</text>
</comment>
<dbReference type="Pfam" id="PF00561">
    <property type="entry name" value="Abhydrolase_1"/>
    <property type="match status" value="1"/>
</dbReference>
<dbReference type="EMBL" id="FNHI01000030">
    <property type="protein sequence ID" value="SDN57498.1"/>
    <property type="molecule type" value="Genomic_DNA"/>
</dbReference>
<feature type="compositionally biased region" description="Low complexity" evidence="4">
    <location>
        <begin position="564"/>
        <end position="573"/>
    </location>
</feature>
<feature type="region of interest" description="Disordered" evidence="4">
    <location>
        <begin position="544"/>
        <end position="573"/>
    </location>
</feature>
<dbReference type="Proteomes" id="UP000199063">
    <property type="component" value="Unassembled WGS sequence"/>
</dbReference>
<feature type="compositionally biased region" description="Pro residues" evidence="4">
    <location>
        <begin position="360"/>
        <end position="374"/>
    </location>
</feature>
<dbReference type="InterPro" id="IPR000073">
    <property type="entry name" value="AB_hydrolase_1"/>
</dbReference>
<evidence type="ECO:0000259" key="6">
    <source>
        <dbReference type="Pfam" id="PF08386"/>
    </source>
</evidence>
<feature type="domain" description="Peptidase S33 tripeptidyl aminopeptidase-like C-terminal" evidence="6">
    <location>
        <begin position="414"/>
        <end position="513"/>
    </location>
</feature>
<dbReference type="Gene3D" id="3.40.50.1820">
    <property type="entry name" value="alpha/beta hydrolase"/>
    <property type="match status" value="1"/>
</dbReference>
<keyword evidence="8" id="KW-1185">Reference proteome</keyword>
<dbReference type="RefSeq" id="WP_093661546.1">
    <property type="nucleotide sequence ID" value="NZ_FNHI01000030.1"/>
</dbReference>
<proteinExistence type="inferred from homology"/>
<dbReference type="GO" id="GO:0016787">
    <property type="term" value="F:hydrolase activity"/>
    <property type="evidence" value="ECO:0007669"/>
    <property type="project" value="UniProtKB-KW"/>
</dbReference>
<protein>
    <submittedName>
        <fullName evidence="7">Alpha/beta hydrolase fold</fullName>
    </submittedName>
</protein>
<dbReference type="STRING" id="1196353.SAMN05444921_13031"/>
<dbReference type="InterPro" id="IPR051601">
    <property type="entry name" value="Serine_prot/Carboxylest_S33"/>
</dbReference>
<reference evidence="8" key="1">
    <citation type="submission" date="2016-10" db="EMBL/GenBank/DDBJ databases">
        <authorList>
            <person name="Varghese N."/>
            <person name="Submissions S."/>
        </authorList>
    </citation>
    <scope>NUCLEOTIDE SEQUENCE [LARGE SCALE GENOMIC DNA]</scope>
    <source>
        <strain evidence="8">CGMCC 4.7042</strain>
    </source>
</reference>
<evidence type="ECO:0000313" key="7">
    <source>
        <dbReference type="EMBL" id="SDN57498.1"/>
    </source>
</evidence>
<dbReference type="SUPFAM" id="SSF53474">
    <property type="entry name" value="alpha/beta-Hydrolases"/>
    <property type="match status" value="1"/>
</dbReference>
<keyword evidence="3 7" id="KW-0378">Hydrolase</keyword>
<dbReference type="InterPro" id="IPR013595">
    <property type="entry name" value="Pept_S33_TAP-like_C"/>
</dbReference>
<name>A0A1H0CHW1_9ACTN</name>
<organism evidence="7 8">
    <name type="scientific">Streptomyces wuyuanensis</name>
    <dbReference type="NCBI Taxonomy" id="1196353"/>
    <lineage>
        <taxon>Bacteria</taxon>
        <taxon>Bacillati</taxon>
        <taxon>Actinomycetota</taxon>
        <taxon>Actinomycetes</taxon>
        <taxon>Kitasatosporales</taxon>
        <taxon>Streptomycetaceae</taxon>
        <taxon>Streptomyces</taxon>
    </lineage>
</organism>
<feature type="domain" description="AB hydrolase-1" evidence="5">
    <location>
        <begin position="97"/>
        <end position="250"/>
    </location>
</feature>
<dbReference type="OrthoDB" id="4006962at2"/>
<evidence type="ECO:0000256" key="3">
    <source>
        <dbReference type="ARBA" id="ARBA00022801"/>
    </source>
</evidence>
<evidence type="ECO:0000256" key="1">
    <source>
        <dbReference type="ARBA" id="ARBA00010088"/>
    </source>
</evidence>
<evidence type="ECO:0000313" key="8">
    <source>
        <dbReference type="Proteomes" id="UP000199063"/>
    </source>
</evidence>
<keyword evidence="2" id="KW-0732">Signal</keyword>
<accession>A0A1H0CHW1</accession>
<gene>
    <name evidence="7" type="ORF">SAMN05444921_13031</name>
</gene>
<evidence type="ECO:0000256" key="4">
    <source>
        <dbReference type="SAM" id="MobiDB-lite"/>
    </source>
</evidence>
<dbReference type="Pfam" id="PF08386">
    <property type="entry name" value="Abhydrolase_4"/>
    <property type="match status" value="1"/>
</dbReference>
<dbReference type="GeneID" id="40833820"/>
<dbReference type="PANTHER" id="PTHR43248:SF29">
    <property type="entry name" value="TRIPEPTIDYL AMINOPEPTIDASE"/>
    <property type="match status" value="1"/>
</dbReference>
<evidence type="ECO:0000256" key="2">
    <source>
        <dbReference type="ARBA" id="ARBA00022729"/>
    </source>
</evidence>
<sequence>MHISGHTTGRRHHATALAATVFCSALFVGPDLAPAGGATPPPEPAPKLDWSPCVQGSPFDCATAQVPLDYAKPSGRAIELAVIKRRATGPGRRIGTLFFNPGGPGGPGTVQMPQNYENFPREVRERFDIVSWDPRGIGSSTAVNCFGSREEADAWVSGKPAGFPVGERERAEWIAAYKDLSRRCEQRDPELLRHVSTTDTARDLDRLREAVGDPQLTYFGISYGTILGATYAGLFPGKIRAMTLDSNIDPRAWTNGSSDDARLTTFLRMGSDRTAASTLDKFLSLCGSGTASRCAFSAGSPQATRGKFDRLMQRLRENPVGPWTYGRTFADVVNGLYVVHPGWTDLAGRLQELWRGRAPEPSPLPPAPPVPHPDPYLGEEQAGAVLCGDSPNPRDPGAYHALEEAAALRAGDSGRFWTWAAEACATWPSSATNRYRGPWNKPTAHPVLVVGTTYDPSTPYTNAQAMARELADARLLTHEGYGHTALVNPSSCVQAHESRYLIDGTLPPAGTTCRPTAPPFSAPRPYGGIATGGGGLAGAVSRYGAHPAQGPATTRFGLRPTPAPRHAAAPPGR</sequence>
<feature type="region of interest" description="Disordered" evidence="4">
    <location>
        <begin position="357"/>
        <end position="379"/>
    </location>
</feature>
<evidence type="ECO:0000259" key="5">
    <source>
        <dbReference type="Pfam" id="PF00561"/>
    </source>
</evidence>
<dbReference type="PANTHER" id="PTHR43248">
    <property type="entry name" value="2-SUCCINYL-6-HYDROXY-2,4-CYCLOHEXADIENE-1-CARBOXYLATE SYNTHASE"/>
    <property type="match status" value="1"/>
</dbReference>
<dbReference type="InterPro" id="IPR029058">
    <property type="entry name" value="AB_hydrolase_fold"/>
</dbReference>
<dbReference type="AlphaFoldDB" id="A0A1H0CHW1"/>